<dbReference type="AlphaFoldDB" id="A0A6G8PYM4"/>
<dbReference type="GO" id="GO:0000976">
    <property type="term" value="F:transcription cis-regulatory region binding"/>
    <property type="evidence" value="ECO:0007669"/>
    <property type="project" value="TreeGrafter"/>
</dbReference>
<dbReference type="RefSeq" id="WP_166396976.1">
    <property type="nucleotide sequence ID" value="NZ_CP045121.1"/>
</dbReference>
<dbReference type="Pfam" id="PF00440">
    <property type="entry name" value="TetR_N"/>
    <property type="match status" value="1"/>
</dbReference>
<evidence type="ECO:0000256" key="3">
    <source>
        <dbReference type="ARBA" id="ARBA00023163"/>
    </source>
</evidence>
<keyword evidence="2 4" id="KW-0238">DNA-binding</keyword>
<dbReference type="PROSITE" id="PS50977">
    <property type="entry name" value="HTH_TETR_2"/>
    <property type="match status" value="1"/>
</dbReference>
<dbReference type="InterPro" id="IPR050109">
    <property type="entry name" value="HTH-type_TetR-like_transc_reg"/>
</dbReference>
<accession>A0A6G8PYM4</accession>
<dbReference type="InterPro" id="IPR036271">
    <property type="entry name" value="Tet_transcr_reg_TetR-rel_C_sf"/>
</dbReference>
<evidence type="ECO:0000313" key="8">
    <source>
        <dbReference type="Proteomes" id="UP000502706"/>
    </source>
</evidence>
<reference evidence="7 8" key="1">
    <citation type="submission" date="2019-10" db="EMBL/GenBank/DDBJ databases">
        <title>Rubrobacter sp nov SCSIO 52915 isolated from a deep-sea sediment in the South China Sea.</title>
        <authorList>
            <person name="Chen R.W."/>
        </authorList>
    </citation>
    <scope>NUCLEOTIDE SEQUENCE [LARGE SCALE GENOMIC DNA]</scope>
    <source>
        <strain evidence="7 8">SCSIO 52915</strain>
    </source>
</reference>
<evidence type="ECO:0000259" key="6">
    <source>
        <dbReference type="PROSITE" id="PS50977"/>
    </source>
</evidence>
<evidence type="ECO:0000256" key="4">
    <source>
        <dbReference type="PROSITE-ProRule" id="PRU00335"/>
    </source>
</evidence>
<dbReference type="InterPro" id="IPR009057">
    <property type="entry name" value="Homeodomain-like_sf"/>
</dbReference>
<name>A0A6G8PYM4_9ACTN</name>
<gene>
    <name evidence="7" type="ORF">GBA65_13225</name>
</gene>
<keyword evidence="8" id="KW-1185">Reference proteome</keyword>
<dbReference type="SUPFAM" id="SSF48498">
    <property type="entry name" value="Tetracyclin repressor-like, C-terminal domain"/>
    <property type="match status" value="1"/>
</dbReference>
<dbReference type="PANTHER" id="PTHR30055:SF234">
    <property type="entry name" value="HTH-TYPE TRANSCRIPTIONAL REGULATOR BETI"/>
    <property type="match status" value="1"/>
</dbReference>
<evidence type="ECO:0000313" key="7">
    <source>
        <dbReference type="EMBL" id="QIN79313.1"/>
    </source>
</evidence>
<dbReference type="EMBL" id="CP045121">
    <property type="protein sequence ID" value="QIN79313.1"/>
    <property type="molecule type" value="Genomic_DNA"/>
</dbReference>
<dbReference type="Gene3D" id="1.10.357.10">
    <property type="entry name" value="Tetracycline Repressor, domain 2"/>
    <property type="match status" value="1"/>
</dbReference>
<organism evidence="7 8">
    <name type="scientific">Rubrobacter marinus</name>
    <dbReference type="NCBI Taxonomy" id="2653852"/>
    <lineage>
        <taxon>Bacteria</taxon>
        <taxon>Bacillati</taxon>
        <taxon>Actinomycetota</taxon>
        <taxon>Rubrobacteria</taxon>
        <taxon>Rubrobacterales</taxon>
        <taxon>Rubrobacteraceae</taxon>
        <taxon>Rubrobacter</taxon>
    </lineage>
</organism>
<evidence type="ECO:0000256" key="2">
    <source>
        <dbReference type="ARBA" id="ARBA00023125"/>
    </source>
</evidence>
<proteinExistence type="predicted"/>
<protein>
    <submittedName>
        <fullName evidence="7">TetR family transcriptional regulator</fullName>
    </submittedName>
</protein>
<dbReference type="InterPro" id="IPR001647">
    <property type="entry name" value="HTH_TetR"/>
</dbReference>
<dbReference type="PRINTS" id="PR00455">
    <property type="entry name" value="HTHTETR"/>
</dbReference>
<dbReference type="KEGG" id="rmar:GBA65_13225"/>
<dbReference type="PANTHER" id="PTHR30055">
    <property type="entry name" value="HTH-TYPE TRANSCRIPTIONAL REGULATOR RUTR"/>
    <property type="match status" value="1"/>
</dbReference>
<dbReference type="Proteomes" id="UP000502706">
    <property type="component" value="Chromosome"/>
</dbReference>
<evidence type="ECO:0000256" key="1">
    <source>
        <dbReference type="ARBA" id="ARBA00023015"/>
    </source>
</evidence>
<dbReference type="SUPFAM" id="SSF46689">
    <property type="entry name" value="Homeodomain-like"/>
    <property type="match status" value="1"/>
</dbReference>
<feature type="DNA-binding region" description="H-T-H motif" evidence="4">
    <location>
        <begin position="52"/>
        <end position="71"/>
    </location>
</feature>
<sequence length="202" mass="22112">MEEAKVKFSRSLDHAGREAPDAAERRDVARNRGRVLGAARALFEERDVVNVTMEEIARAAGVGKGTLYRRFPHKGLLCYALLDEPTRAFQAETLAGLAEAGVGPIEKLDLFLDRLVRFTDANLDLLYGGHETLDGTERLAHFAHPSYGWLRGTVLVLLRTARRSGELDEDLDADYLADALLAPWAWTSSTTSGASSGSPWSA</sequence>
<dbReference type="GO" id="GO:0003700">
    <property type="term" value="F:DNA-binding transcription factor activity"/>
    <property type="evidence" value="ECO:0007669"/>
    <property type="project" value="TreeGrafter"/>
</dbReference>
<keyword evidence="1" id="KW-0805">Transcription regulation</keyword>
<evidence type="ECO:0000256" key="5">
    <source>
        <dbReference type="SAM" id="MobiDB-lite"/>
    </source>
</evidence>
<feature type="region of interest" description="Disordered" evidence="5">
    <location>
        <begin position="1"/>
        <end position="26"/>
    </location>
</feature>
<keyword evidence="3" id="KW-0804">Transcription</keyword>
<feature type="domain" description="HTH tetR-type" evidence="6">
    <location>
        <begin position="29"/>
        <end position="89"/>
    </location>
</feature>